<evidence type="ECO:0000313" key="8">
    <source>
        <dbReference type="EMBL" id="EZA47280.1"/>
    </source>
</evidence>
<dbReference type="OMA" id="NTKAYWR"/>
<proteinExistence type="inferred from homology"/>
<keyword evidence="3 8" id="KW-0689">Ribosomal protein</keyword>
<dbReference type="AlphaFoldDB" id="A0A026VUE1"/>
<evidence type="ECO:0000256" key="6">
    <source>
        <dbReference type="ARBA" id="ARBA00033752"/>
    </source>
</evidence>
<gene>
    <name evidence="9" type="ORF">DMN91_005932</name>
    <name evidence="8" type="ORF">X777_16531</name>
</gene>
<evidence type="ECO:0000256" key="7">
    <source>
        <dbReference type="ARBA" id="ARBA00035179"/>
    </source>
</evidence>
<dbReference type="GO" id="GO:0003735">
    <property type="term" value="F:structural constituent of ribosome"/>
    <property type="evidence" value="ECO:0007669"/>
    <property type="project" value="TreeGrafter"/>
</dbReference>
<reference evidence="8 10" key="1">
    <citation type="journal article" date="2014" name="Curr. Biol.">
        <title>The genome of the clonal raider ant Cerapachys biroi.</title>
        <authorList>
            <person name="Oxley P.R."/>
            <person name="Ji L."/>
            <person name="Fetter-Pruneda I."/>
            <person name="McKenzie S.K."/>
            <person name="Li C."/>
            <person name="Hu H."/>
            <person name="Zhang G."/>
            <person name="Kronauer D.J."/>
        </authorList>
    </citation>
    <scope>NUCLEOTIDE SEQUENCE [LARGE SCALE GENOMIC DNA]</scope>
</reference>
<evidence type="ECO:0000256" key="4">
    <source>
        <dbReference type="ARBA" id="ARBA00023128"/>
    </source>
</evidence>
<dbReference type="GO" id="GO:0005762">
    <property type="term" value="C:mitochondrial large ribosomal subunit"/>
    <property type="evidence" value="ECO:0007669"/>
    <property type="project" value="TreeGrafter"/>
</dbReference>
<comment type="subcellular location">
    <subcellularLocation>
        <location evidence="1">Mitochondrion</location>
    </subcellularLocation>
</comment>
<keyword evidence="10" id="KW-1185">Reference proteome</keyword>
<keyword evidence="2" id="KW-0809">Transit peptide</keyword>
<keyword evidence="4" id="KW-0496">Mitochondrion</keyword>
<sequence>MNLSVIHWFSHFSKKSLIPIQYTIQTRGYAKPVKKMKRPPMMVIEKKLLPVETDPHKLVNYVCGTNISKEGGEDVEIKPDSEYPSWLWSIKTGKAATLDELDPDTKQYWRKVRLLGLRRNNKERLTRKF</sequence>
<organism evidence="8 10">
    <name type="scientific">Ooceraea biroi</name>
    <name type="common">Clonal raider ant</name>
    <name type="synonym">Cerapachys biroi</name>
    <dbReference type="NCBI Taxonomy" id="2015173"/>
    <lineage>
        <taxon>Eukaryota</taxon>
        <taxon>Metazoa</taxon>
        <taxon>Ecdysozoa</taxon>
        <taxon>Arthropoda</taxon>
        <taxon>Hexapoda</taxon>
        <taxon>Insecta</taxon>
        <taxon>Pterygota</taxon>
        <taxon>Neoptera</taxon>
        <taxon>Endopterygota</taxon>
        <taxon>Hymenoptera</taxon>
        <taxon>Apocrita</taxon>
        <taxon>Aculeata</taxon>
        <taxon>Formicoidea</taxon>
        <taxon>Formicidae</taxon>
        <taxon>Dorylinae</taxon>
        <taxon>Ooceraea</taxon>
    </lineage>
</organism>
<protein>
    <recommendedName>
        <fullName evidence="7">Large ribosomal subunit protein mL54</fullName>
    </recommendedName>
</protein>
<evidence type="ECO:0000256" key="1">
    <source>
        <dbReference type="ARBA" id="ARBA00004173"/>
    </source>
</evidence>
<accession>A0A026VUE1</accession>
<dbReference type="PANTHER" id="PTHR28595">
    <property type="entry name" value="39S RIBOSOMAL PROTEIN L54, MITOCHONDRIAL"/>
    <property type="match status" value="1"/>
</dbReference>
<keyword evidence="5" id="KW-0687">Ribonucleoprotein</keyword>
<name>A0A026VUE1_OOCBI</name>
<dbReference type="Proteomes" id="UP000279307">
    <property type="component" value="Chromosome 6"/>
</dbReference>
<dbReference type="EMBL" id="KK107899">
    <property type="protein sequence ID" value="EZA47280.1"/>
    <property type="molecule type" value="Genomic_DNA"/>
</dbReference>
<dbReference type="Pfam" id="PF08561">
    <property type="entry name" value="Ribosomal_L37"/>
    <property type="match status" value="1"/>
</dbReference>
<evidence type="ECO:0000256" key="2">
    <source>
        <dbReference type="ARBA" id="ARBA00022946"/>
    </source>
</evidence>
<reference evidence="9" key="2">
    <citation type="journal article" date="2018" name="Genome Res.">
        <title>The genomic architecture and molecular evolution of ant odorant receptors.</title>
        <authorList>
            <person name="McKenzie S.K."/>
            <person name="Kronauer D.J.C."/>
        </authorList>
    </citation>
    <scope>NUCLEOTIDE SEQUENCE [LARGE SCALE GENOMIC DNA]</scope>
    <source>
        <strain evidence="9">Clonal line C1</strain>
    </source>
</reference>
<evidence type="ECO:0000256" key="5">
    <source>
        <dbReference type="ARBA" id="ARBA00023274"/>
    </source>
</evidence>
<evidence type="ECO:0000313" key="10">
    <source>
        <dbReference type="Proteomes" id="UP000053097"/>
    </source>
</evidence>
<dbReference type="STRING" id="2015173.A0A026VUE1"/>
<dbReference type="Proteomes" id="UP000053097">
    <property type="component" value="Unassembled WGS sequence"/>
</dbReference>
<dbReference type="OrthoDB" id="10252718at2759"/>
<dbReference type="PANTHER" id="PTHR28595:SF1">
    <property type="entry name" value="LARGE RIBOSOMAL SUBUNIT PROTEIN ML54"/>
    <property type="match status" value="1"/>
</dbReference>
<dbReference type="EMBL" id="QOIP01000006">
    <property type="protein sequence ID" value="RLU21559.1"/>
    <property type="molecule type" value="Genomic_DNA"/>
</dbReference>
<reference evidence="9" key="3">
    <citation type="submission" date="2018-07" db="EMBL/GenBank/DDBJ databases">
        <authorList>
            <person name="Mckenzie S.K."/>
            <person name="Kronauer D.J.C."/>
        </authorList>
    </citation>
    <scope>NUCLEOTIDE SEQUENCE</scope>
    <source>
        <strain evidence="9">Clonal line C1</strain>
    </source>
</reference>
<evidence type="ECO:0000256" key="3">
    <source>
        <dbReference type="ARBA" id="ARBA00022980"/>
    </source>
</evidence>
<dbReference type="InterPro" id="IPR013870">
    <property type="entry name" value="Ribosomal_mL54"/>
</dbReference>
<comment type="similarity">
    <text evidence="6">Belongs to the mitochondrion-specific ribosomal protein mL54 family.</text>
</comment>
<evidence type="ECO:0000313" key="9">
    <source>
        <dbReference type="EMBL" id="RLU21559.1"/>
    </source>
</evidence>